<sequence>MGSSSPWDLRERALGLDRRPGDGNAGGRPAREGHKWVLGRQCQSAASFVASPSLPYSRLTASGIGFSKHQGPRHSTHTLKGTWPPADILRQAGHHVTAAGADSTEKATALGSSMYLLSLTSLARASDDVLWRQCCILWWSNGGPAPPELPHPAVRRQHPVPDQVMEPSTMHADELDSFHNASVAQEEALLEVPT</sequence>
<reference evidence="3" key="1">
    <citation type="submission" date="2016-02" db="EMBL/GenBank/DDBJ databases">
        <title>Draft genome sequence of Microdochium bolleyi, a fungal endophyte of beachgrass.</title>
        <authorList>
            <consortium name="DOE Joint Genome Institute"/>
            <person name="David A.S."/>
            <person name="May G."/>
            <person name="Haridas S."/>
            <person name="Lim J."/>
            <person name="Wang M."/>
            <person name="Labutti K."/>
            <person name="Lipzen A."/>
            <person name="Barry K."/>
            <person name="Grigoriev I.V."/>
        </authorList>
    </citation>
    <scope>NUCLEOTIDE SEQUENCE [LARGE SCALE GENOMIC DNA]</scope>
    <source>
        <strain evidence="3">J235TASD1</strain>
    </source>
</reference>
<gene>
    <name evidence="2" type="ORF">Micbo1qcDRAFT_170444</name>
</gene>
<name>A0A136JHM0_9PEZI</name>
<feature type="region of interest" description="Disordered" evidence="1">
    <location>
        <begin position="1"/>
        <end position="32"/>
    </location>
</feature>
<evidence type="ECO:0000256" key="1">
    <source>
        <dbReference type="SAM" id="MobiDB-lite"/>
    </source>
</evidence>
<dbReference type="AlphaFoldDB" id="A0A136JHM0"/>
<evidence type="ECO:0000313" key="2">
    <source>
        <dbReference type="EMBL" id="KXJ96652.1"/>
    </source>
</evidence>
<feature type="compositionally biased region" description="Basic and acidic residues" evidence="1">
    <location>
        <begin position="8"/>
        <end position="21"/>
    </location>
</feature>
<dbReference type="Proteomes" id="UP000070501">
    <property type="component" value="Unassembled WGS sequence"/>
</dbReference>
<evidence type="ECO:0000313" key="3">
    <source>
        <dbReference type="Proteomes" id="UP000070501"/>
    </source>
</evidence>
<organism evidence="2 3">
    <name type="scientific">Microdochium bolleyi</name>
    <dbReference type="NCBI Taxonomy" id="196109"/>
    <lineage>
        <taxon>Eukaryota</taxon>
        <taxon>Fungi</taxon>
        <taxon>Dikarya</taxon>
        <taxon>Ascomycota</taxon>
        <taxon>Pezizomycotina</taxon>
        <taxon>Sordariomycetes</taxon>
        <taxon>Xylariomycetidae</taxon>
        <taxon>Xylariales</taxon>
        <taxon>Microdochiaceae</taxon>
        <taxon>Microdochium</taxon>
    </lineage>
</organism>
<proteinExistence type="predicted"/>
<protein>
    <submittedName>
        <fullName evidence="2">Uncharacterized protein</fullName>
    </submittedName>
</protein>
<dbReference type="InParanoid" id="A0A136JHM0"/>
<dbReference type="EMBL" id="KQ964245">
    <property type="protein sequence ID" value="KXJ96652.1"/>
    <property type="molecule type" value="Genomic_DNA"/>
</dbReference>
<keyword evidence="3" id="KW-1185">Reference proteome</keyword>
<accession>A0A136JHM0</accession>